<dbReference type="STRING" id="262209.AWH69_06885"/>
<dbReference type="CDD" id="cd07302">
    <property type="entry name" value="CHD"/>
    <property type="match status" value="1"/>
</dbReference>
<evidence type="ECO:0000313" key="5">
    <source>
        <dbReference type="Proteomes" id="UP000076976"/>
    </source>
</evidence>
<dbReference type="GO" id="GO:0009190">
    <property type="term" value="P:cyclic nucleotide biosynthetic process"/>
    <property type="evidence" value="ECO:0007669"/>
    <property type="project" value="InterPro"/>
</dbReference>
<dbReference type="Proteomes" id="UP000076976">
    <property type="component" value="Unassembled WGS sequence"/>
</dbReference>
<dbReference type="SUPFAM" id="SSF55073">
    <property type="entry name" value="Nucleotide cyclase"/>
    <property type="match status" value="1"/>
</dbReference>
<dbReference type="Pfam" id="PF00211">
    <property type="entry name" value="Guanylate_cyc"/>
    <property type="match status" value="1"/>
</dbReference>
<evidence type="ECO:0000256" key="1">
    <source>
        <dbReference type="ARBA" id="ARBA00005381"/>
    </source>
</evidence>
<reference evidence="4 5" key="1">
    <citation type="submission" date="2016-01" db="EMBL/GenBank/DDBJ databases">
        <title>Janibacter melonis strain CD11_4 genome sequencing and assembly.</title>
        <authorList>
            <person name="Nair G.R."/>
            <person name="Kaur G."/>
            <person name="Chander A.M."/>
            <person name="Mayilraj S."/>
        </authorList>
    </citation>
    <scope>NUCLEOTIDE SEQUENCE [LARGE SCALE GENOMIC DNA]</scope>
    <source>
        <strain evidence="4 5">CD11-4</strain>
    </source>
</reference>
<protein>
    <submittedName>
        <fullName evidence="4">Adenylyl cyclase</fullName>
    </submittedName>
</protein>
<dbReference type="PANTHER" id="PTHR43081:SF1">
    <property type="entry name" value="ADENYLATE CYCLASE, TERMINAL-DIFFERENTIATION SPECIFIC"/>
    <property type="match status" value="1"/>
</dbReference>
<accession>A0A176QDI0</accession>
<gene>
    <name evidence="4" type="ORF">AWH69_06885</name>
</gene>
<dbReference type="Gene3D" id="3.30.70.1230">
    <property type="entry name" value="Nucleotide cyclase"/>
    <property type="match status" value="1"/>
</dbReference>
<feature type="compositionally biased region" description="Pro residues" evidence="2">
    <location>
        <begin position="1"/>
        <end position="22"/>
    </location>
</feature>
<sequence length="372" mass="39727">MPQATPPAPGADPHPEPDPGLDPPTVLDPNPDALERALLGRPASMGRREVSRGAGVSIRSARKFWHALGFPLVGEEDAMFTEADLEALRQVAELVRSGVPEEFALSMARALARTLDRLAIWQTQLVAEAIAQEVAGLGGDDVPAYDLASSQPVLEETAVRMAELADELEPLLVYVWRRQLTAAINRSLADAPEADGSGVPRVVGFADLVNFTAVVRRLSERELADMVQRFEILASDVVTAHGGRVVKTVGDEVMYLTGDAAPAAAIALDLVEAMSEEPLLPEVRIGMAHGPVVSRLGDVFGTTVNRASRLTAVAPSNGVFVDDSLARLLAPLSGFTTIRTRQRSLRGIGTVTPSRLVRVTGVRDRIDVTAHP</sequence>
<dbReference type="InterPro" id="IPR029787">
    <property type="entry name" value="Nucleotide_cyclase"/>
</dbReference>
<dbReference type="EMBL" id="LQZG01000002">
    <property type="protein sequence ID" value="OAB87761.1"/>
    <property type="molecule type" value="Genomic_DNA"/>
</dbReference>
<dbReference type="GO" id="GO:0004016">
    <property type="term" value="F:adenylate cyclase activity"/>
    <property type="evidence" value="ECO:0007669"/>
    <property type="project" value="UniProtKB-ARBA"/>
</dbReference>
<dbReference type="GO" id="GO:0035556">
    <property type="term" value="P:intracellular signal transduction"/>
    <property type="evidence" value="ECO:0007669"/>
    <property type="project" value="InterPro"/>
</dbReference>
<dbReference type="RefSeq" id="WP_068273457.1">
    <property type="nucleotide sequence ID" value="NZ_LQZG01000002.1"/>
</dbReference>
<dbReference type="AlphaFoldDB" id="A0A176QDI0"/>
<dbReference type="PROSITE" id="PS50125">
    <property type="entry name" value="GUANYLATE_CYCLASE_2"/>
    <property type="match status" value="1"/>
</dbReference>
<comment type="caution">
    <text evidence="4">The sequence shown here is derived from an EMBL/GenBank/DDBJ whole genome shotgun (WGS) entry which is preliminary data.</text>
</comment>
<dbReference type="PANTHER" id="PTHR43081">
    <property type="entry name" value="ADENYLATE CYCLASE, TERMINAL-DIFFERENTIATION SPECIFIC-RELATED"/>
    <property type="match status" value="1"/>
</dbReference>
<dbReference type="InterPro" id="IPR001054">
    <property type="entry name" value="A/G_cyclase"/>
</dbReference>
<proteinExistence type="inferred from homology"/>
<comment type="similarity">
    <text evidence="1">Belongs to the adenylyl cyclase class-3 family.</text>
</comment>
<evidence type="ECO:0000259" key="3">
    <source>
        <dbReference type="PROSITE" id="PS50125"/>
    </source>
</evidence>
<name>A0A176QDI0_9MICO</name>
<keyword evidence="5" id="KW-1185">Reference proteome</keyword>
<feature type="region of interest" description="Disordered" evidence="2">
    <location>
        <begin position="1"/>
        <end position="30"/>
    </location>
</feature>
<evidence type="ECO:0000256" key="2">
    <source>
        <dbReference type="SAM" id="MobiDB-lite"/>
    </source>
</evidence>
<evidence type="ECO:0000313" key="4">
    <source>
        <dbReference type="EMBL" id="OAB87761.1"/>
    </source>
</evidence>
<organism evidence="4 5">
    <name type="scientific">Janibacter melonis</name>
    <dbReference type="NCBI Taxonomy" id="262209"/>
    <lineage>
        <taxon>Bacteria</taxon>
        <taxon>Bacillati</taxon>
        <taxon>Actinomycetota</taxon>
        <taxon>Actinomycetes</taxon>
        <taxon>Micrococcales</taxon>
        <taxon>Intrasporangiaceae</taxon>
        <taxon>Janibacter</taxon>
    </lineage>
</organism>
<dbReference type="InterPro" id="IPR050697">
    <property type="entry name" value="Adenylyl/Guanylyl_Cyclase_3/4"/>
</dbReference>
<feature type="domain" description="Guanylate cyclase" evidence="3">
    <location>
        <begin position="202"/>
        <end position="311"/>
    </location>
</feature>